<evidence type="ECO:0000313" key="2">
    <source>
        <dbReference type="EMBL" id="MST57436.1"/>
    </source>
</evidence>
<dbReference type="EMBL" id="VUMU01000003">
    <property type="protein sequence ID" value="MST57436.1"/>
    <property type="molecule type" value="Genomic_DNA"/>
</dbReference>
<organism evidence="2 3">
    <name type="scientific">Waltera intestinalis</name>
    <dbReference type="NCBI Taxonomy" id="2606635"/>
    <lineage>
        <taxon>Bacteria</taxon>
        <taxon>Bacillati</taxon>
        <taxon>Bacillota</taxon>
        <taxon>Clostridia</taxon>
        <taxon>Lachnospirales</taxon>
        <taxon>Lachnospiraceae</taxon>
        <taxon>Waltera</taxon>
    </lineage>
</organism>
<dbReference type="Pfam" id="PF04167">
    <property type="entry name" value="DUF402"/>
    <property type="match status" value="1"/>
</dbReference>
<sequence>MNNELQIYRKRLIPEECILLKDDIIVEQNDDYILTKWKTLNPKTTFSHGCSCYYLKEGFKISKFYRHDGSLLYWYCDIVEYTRRPEENALIVTDLLADIILYPDGRMHVVDLDELAEALEKGLITQAQMSACLRQLNNLITIIYRDKFDRLQSPLEKSGL</sequence>
<dbReference type="Gene3D" id="2.40.380.10">
    <property type="entry name" value="FomD-like"/>
    <property type="match status" value="1"/>
</dbReference>
<dbReference type="SUPFAM" id="SSF159234">
    <property type="entry name" value="FomD-like"/>
    <property type="match status" value="1"/>
</dbReference>
<protein>
    <submittedName>
        <fullName evidence="2">DUF402 domain-containing protein</fullName>
    </submittedName>
</protein>
<name>A0A6L5YGI9_9FIRM</name>
<feature type="domain" description="DUF402" evidence="1">
    <location>
        <begin position="12"/>
        <end position="147"/>
    </location>
</feature>
<dbReference type="InterPro" id="IPR035930">
    <property type="entry name" value="FomD-like_sf"/>
</dbReference>
<keyword evidence="3" id="KW-1185">Reference proteome</keyword>
<proteinExistence type="predicted"/>
<dbReference type="Proteomes" id="UP000476055">
    <property type="component" value="Unassembled WGS sequence"/>
</dbReference>
<dbReference type="PANTHER" id="PTHR41271">
    <property type="entry name" value="DUF402 DOMAIN-CONTAINING PROTEIN"/>
    <property type="match status" value="1"/>
</dbReference>
<gene>
    <name evidence="2" type="ORF">FYJ59_04130</name>
</gene>
<dbReference type="AlphaFoldDB" id="A0A6L5YGI9"/>
<reference evidence="2 3" key="1">
    <citation type="submission" date="2019-08" db="EMBL/GenBank/DDBJ databases">
        <title>In-depth cultivation of the pig gut microbiome towards novel bacterial diversity and tailored functional studies.</title>
        <authorList>
            <person name="Wylensek D."/>
            <person name="Hitch T.C.A."/>
            <person name="Clavel T."/>
        </authorList>
    </citation>
    <scope>NUCLEOTIDE SEQUENCE [LARGE SCALE GENOMIC DNA]</scope>
    <source>
        <strain evidence="2 3">WCA3-601-WT-6H</strain>
    </source>
</reference>
<accession>A0A6L5YGI9</accession>
<dbReference type="InterPro" id="IPR007295">
    <property type="entry name" value="DUF402"/>
</dbReference>
<dbReference type="RefSeq" id="WP_154495423.1">
    <property type="nucleotide sequence ID" value="NZ_VUMU01000003.1"/>
</dbReference>
<dbReference type="PANTHER" id="PTHR41271:SF1">
    <property type="entry name" value="DUF402 DOMAIN-CONTAINING PROTEIN"/>
    <property type="match status" value="1"/>
</dbReference>
<evidence type="ECO:0000259" key="1">
    <source>
        <dbReference type="Pfam" id="PF04167"/>
    </source>
</evidence>
<comment type="caution">
    <text evidence="2">The sequence shown here is derived from an EMBL/GenBank/DDBJ whole genome shotgun (WGS) entry which is preliminary data.</text>
</comment>
<evidence type="ECO:0000313" key="3">
    <source>
        <dbReference type="Proteomes" id="UP000476055"/>
    </source>
</evidence>